<dbReference type="InterPro" id="IPR002986">
    <property type="entry name" value="DAP_deCOOHase_LysA"/>
</dbReference>
<dbReference type="RefSeq" id="WP_105245352.1">
    <property type="nucleotide sequence ID" value="NZ_PSZM01000001.1"/>
</dbReference>
<keyword evidence="5" id="KW-0028">Amino-acid biosynthesis</keyword>
<feature type="binding site" evidence="5">
    <location>
        <position position="305"/>
    </location>
    <ligand>
        <name>substrate</name>
    </ligand>
</feature>
<reference evidence="11 12" key="1">
    <citation type="submission" date="2018-02" db="EMBL/GenBank/DDBJ databases">
        <title>Genome sequences of Apibacter spp., gut symbionts of Asian honey bees.</title>
        <authorList>
            <person name="Kwong W.K."/>
            <person name="Steele M.I."/>
            <person name="Moran N.A."/>
        </authorList>
    </citation>
    <scope>NUCLEOTIDE SEQUENCE [LARGE SCALE GENOMIC DNA]</scope>
    <source>
        <strain evidence="12">wkB301</strain>
    </source>
</reference>
<comment type="similarity">
    <text evidence="5">Belongs to the Orn/Lys/Arg decarboxylase class-II family. LysA subfamily.</text>
</comment>
<feature type="domain" description="Orn/DAP/Arg decarboxylase 2 C-terminal" evidence="9">
    <location>
        <begin position="21"/>
        <end position="357"/>
    </location>
</feature>
<dbReference type="Proteomes" id="UP000238042">
    <property type="component" value="Unassembled WGS sequence"/>
</dbReference>
<dbReference type="GO" id="GO:0030170">
    <property type="term" value="F:pyridoxal phosphate binding"/>
    <property type="evidence" value="ECO:0007669"/>
    <property type="project" value="UniProtKB-UniRule"/>
</dbReference>
<dbReference type="InterPro" id="IPR009006">
    <property type="entry name" value="Ala_racemase/Decarboxylase_C"/>
</dbReference>
<evidence type="ECO:0000256" key="1">
    <source>
        <dbReference type="ARBA" id="ARBA00001933"/>
    </source>
</evidence>
<comment type="cofactor">
    <cofactor evidence="1 5 7 8">
        <name>pyridoxal 5'-phosphate</name>
        <dbReference type="ChEBI" id="CHEBI:597326"/>
    </cofactor>
</comment>
<dbReference type="InterPro" id="IPR022643">
    <property type="entry name" value="De-COase2_C"/>
</dbReference>
<dbReference type="GO" id="GO:0008836">
    <property type="term" value="F:diaminopimelate decarboxylase activity"/>
    <property type="evidence" value="ECO:0007669"/>
    <property type="project" value="UniProtKB-UniRule"/>
</dbReference>
<dbReference type="NCBIfam" id="TIGR01048">
    <property type="entry name" value="lysA"/>
    <property type="match status" value="1"/>
</dbReference>
<dbReference type="Pfam" id="PF02784">
    <property type="entry name" value="Orn_Arg_deC_N"/>
    <property type="match status" value="1"/>
</dbReference>
<feature type="domain" description="Orn/DAP/Arg decarboxylase 2 N-terminal" evidence="10">
    <location>
        <begin position="28"/>
        <end position="269"/>
    </location>
</feature>
<name>A0A2S8AGH5_9FLAO</name>
<gene>
    <name evidence="5 11" type="primary">lysA</name>
    <name evidence="11" type="ORF">C4S77_00860</name>
</gene>
<feature type="active site" description="Proton donor" evidence="7">
    <location>
        <position position="331"/>
    </location>
</feature>
<comment type="caution">
    <text evidence="11">The sequence shown here is derived from an EMBL/GenBank/DDBJ whole genome shotgun (WGS) entry which is preliminary data.</text>
</comment>
<feature type="binding site" evidence="5">
    <location>
        <position position="359"/>
    </location>
    <ligand>
        <name>pyridoxal 5'-phosphate</name>
        <dbReference type="ChEBI" id="CHEBI:597326"/>
    </ligand>
</feature>
<keyword evidence="3 5" id="KW-0663">Pyridoxal phosphate</keyword>
<evidence type="ECO:0000256" key="2">
    <source>
        <dbReference type="ARBA" id="ARBA00022793"/>
    </source>
</evidence>
<dbReference type="InterPro" id="IPR022644">
    <property type="entry name" value="De-COase2_N"/>
</dbReference>
<evidence type="ECO:0000256" key="8">
    <source>
        <dbReference type="RuleBase" id="RU003738"/>
    </source>
</evidence>
<keyword evidence="5 8" id="KW-0457">Lysine biosynthesis</keyword>
<comment type="pathway">
    <text evidence="5 8">Amino-acid biosynthesis; L-lysine biosynthesis via DAP pathway; L-lysine from DL-2,6-diaminopimelate: step 1/1.</text>
</comment>
<comment type="function">
    <text evidence="5">Specifically catalyzes the decarboxylation of meso-diaminopimelate (meso-DAP) to L-lysine.</text>
</comment>
<organism evidence="11 12">
    <name type="scientific">Apibacter adventoris</name>
    <dbReference type="NCBI Taxonomy" id="1679466"/>
    <lineage>
        <taxon>Bacteria</taxon>
        <taxon>Pseudomonadati</taxon>
        <taxon>Bacteroidota</taxon>
        <taxon>Flavobacteriia</taxon>
        <taxon>Flavobacteriales</taxon>
        <taxon>Weeksellaceae</taxon>
        <taxon>Apibacter</taxon>
    </lineage>
</organism>
<dbReference type="SUPFAM" id="SSF50621">
    <property type="entry name" value="Alanine racemase C-terminal domain-like"/>
    <property type="match status" value="1"/>
</dbReference>
<evidence type="ECO:0000256" key="3">
    <source>
        <dbReference type="ARBA" id="ARBA00022898"/>
    </source>
</evidence>
<keyword evidence="12" id="KW-1185">Reference proteome</keyword>
<feature type="binding site" evidence="5">
    <location>
        <position position="359"/>
    </location>
    <ligand>
        <name>substrate</name>
    </ligand>
</feature>
<dbReference type="Pfam" id="PF00278">
    <property type="entry name" value="Orn_DAP_Arg_deC"/>
    <property type="match status" value="1"/>
</dbReference>
<evidence type="ECO:0000256" key="7">
    <source>
        <dbReference type="PIRSR" id="PIRSR600183-50"/>
    </source>
</evidence>
<dbReference type="EC" id="4.1.1.20" evidence="5 6"/>
<dbReference type="InterPro" id="IPR000183">
    <property type="entry name" value="Orn/DAP/Arg_de-COase"/>
</dbReference>
<keyword evidence="2 5" id="KW-0210">Decarboxylase</keyword>
<dbReference type="AlphaFoldDB" id="A0A2S8AGH5"/>
<feature type="binding site" evidence="5">
    <location>
        <position position="301"/>
    </location>
    <ligand>
        <name>substrate</name>
    </ligand>
</feature>
<evidence type="ECO:0000256" key="5">
    <source>
        <dbReference type="HAMAP-Rule" id="MF_02120"/>
    </source>
</evidence>
<dbReference type="SUPFAM" id="SSF51419">
    <property type="entry name" value="PLP-binding barrel"/>
    <property type="match status" value="1"/>
</dbReference>
<dbReference type="InterPro" id="IPR022653">
    <property type="entry name" value="De-COase2_pyr-phos_BS"/>
</dbReference>
<comment type="subunit">
    <text evidence="5">Homodimer.</text>
</comment>
<dbReference type="FunFam" id="3.20.20.10:FF:000003">
    <property type="entry name" value="Diaminopimelate decarboxylase"/>
    <property type="match status" value="1"/>
</dbReference>
<dbReference type="Gene3D" id="3.20.20.10">
    <property type="entry name" value="Alanine racemase"/>
    <property type="match status" value="1"/>
</dbReference>
<feature type="modified residue" description="N6-(pyridoxal phosphate)lysine" evidence="5 7">
    <location>
        <position position="52"/>
    </location>
</feature>
<dbReference type="InterPro" id="IPR029066">
    <property type="entry name" value="PLP-binding_barrel"/>
</dbReference>
<dbReference type="PANTHER" id="PTHR43727">
    <property type="entry name" value="DIAMINOPIMELATE DECARBOXYLASE"/>
    <property type="match status" value="1"/>
</dbReference>
<dbReference type="GO" id="GO:0009089">
    <property type="term" value="P:lysine biosynthetic process via diaminopimelate"/>
    <property type="evidence" value="ECO:0007669"/>
    <property type="project" value="UniProtKB-UniRule"/>
</dbReference>
<evidence type="ECO:0000256" key="6">
    <source>
        <dbReference type="NCBIfam" id="TIGR01048"/>
    </source>
</evidence>
<sequence>MELARMQHFEDLAHEYGAPLYIYDSSIIQKQYTRLFKAFSSVKDVKLNYACKANTNINVIKFIRKLGSGLDAVSIQEIEIGLKAGFSPQEIIFTPSGVNFNEIREATKLGVKIHIDNFPFLRKFAQEFKNYPIGIRINPHIKAGGNENISTGHVNSKFGISIEQVQDIIKLTQEVSLHIEGFHIHTGSDILDIDVFLQGAKVLFAIADKFPNLTYLDFGSGFKVPYKPDDKQTNIEKLGEKLSDLFNQFIEKYGKPLRLIFEPGKFLVSQCGFFVAEVNVVKDTPYRSFAFINSGFNHLIRPMFYHAYHNITNISNPAGKEQIYDVVGYICETDTFASNRKISEIRMGDLLCLENAGAYCFSMSSNYNSRLLPAEVLLLNGKAHLIRRRENLEDLLSTTIDISI</sequence>
<proteinExistence type="inferred from homology"/>
<dbReference type="PRINTS" id="PR01179">
    <property type="entry name" value="ODADCRBXLASE"/>
</dbReference>
<dbReference type="PRINTS" id="PR01181">
    <property type="entry name" value="DAPDCRBXLASE"/>
</dbReference>
<evidence type="ECO:0000313" key="11">
    <source>
        <dbReference type="EMBL" id="PQL95383.1"/>
    </source>
</evidence>
<evidence type="ECO:0000259" key="10">
    <source>
        <dbReference type="Pfam" id="PF02784"/>
    </source>
</evidence>
<accession>A0A2S8AGH5</accession>
<dbReference type="PANTHER" id="PTHR43727:SF2">
    <property type="entry name" value="GROUP IV DECARBOXYLASE"/>
    <property type="match status" value="1"/>
</dbReference>
<evidence type="ECO:0000256" key="4">
    <source>
        <dbReference type="ARBA" id="ARBA00023239"/>
    </source>
</evidence>
<evidence type="ECO:0000259" key="9">
    <source>
        <dbReference type="Pfam" id="PF00278"/>
    </source>
</evidence>
<dbReference type="EMBL" id="PSZM01000001">
    <property type="protein sequence ID" value="PQL95383.1"/>
    <property type="molecule type" value="Genomic_DNA"/>
</dbReference>
<protein>
    <recommendedName>
        <fullName evidence="5 6">Diaminopimelate decarboxylase</fullName>
        <shortName evidence="5">DAP decarboxylase</shortName>
        <shortName evidence="5">DAPDC</shortName>
        <ecNumber evidence="5 6">4.1.1.20</ecNumber>
    </recommendedName>
</protein>
<comment type="caution">
    <text evidence="5">Lacks conserved residue(s) required for the propagation of feature annotation.</text>
</comment>
<evidence type="ECO:0000313" key="12">
    <source>
        <dbReference type="Proteomes" id="UP000238042"/>
    </source>
</evidence>
<dbReference type="PROSITE" id="PS00878">
    <property type="entry name" value="ODR_DC_2_1"/>
    <property type="match status" value="1"/>
</dbReference>
<dbReference type="Gene3D" id="2.40.37.10">
    <property type="entry name" value="Lyase, Ornithine Decarboxylase, Chain A, domain 1"/>
    <property type="match status" value="1"/>
</dbReference>
<comment type="catalytic activity">
    <reaction evidence="5 8">
        <text>meso-2,6-diaminopimelate + H(+) = L-lysine + CO2</text>
        <dbReference type="Rhea" id="RHEA:15101"/>
        <dbReference type="ChEBI" id="CHEBI:15378"/>
        <dbReference type="ChEBI" id="CHEBI:16526"/>
        <dbReference type="ChEBI" id="CHEBI:32551"/>
        <dbReference type="ChEBI" id="CHEBI:57791"/>
        <dbReference type="EC" id="4.1.1.20"/>
    </reaction>
</comment>
<dbReference type="UniPathway" id="UPA00034">
    <property type="reaction ID" value="UER00027"/>
</dbReference>
<feature type="binding site" evidence="5">
    <location>
        <position position="221"/>
    </location>
    <ligand>
        <name>pyridoxal 5'-phosphate</name>
        <dbReference type="ChEBI" id="CHEBI:597326"/>
    </ligand>
</feature>
<dbReference type="OrthoDB" id="9802241at2"/>
<keyword evidence="4 5" id="KW-0456">Lyase</keyword>
<dbReference type="CDD" id="cd06828">
    <property type="entry name" value="PLPDE_III_DapDC"/>
    <property type="match status" value="1"/>
</dbReference>
<feature type="binding site" evidence="5">
    <location>
        <position position="332"/>
    </location>
    <ligand>
        <name>substrate</name>
    </ligand>
</feature>
<dbReference type="HAMAP" id="MF_02120">
    <property type="entry name" value="LysA"/>
    <property type="match status" value="1"/>
</dbReference>